<dbReference type="AlphaFoldDB" id="M7SHG8"/>
<dbReference type="InterPro" id="IPR004843">
    <property type="entry name" value="Calcineurin-like_PHP"/>
</dbReference>
<dbReference type="HOGENOM" id="CLU_019692_4_0_1"/>
<dbReference type="GO" id="GO:0004721">
    <property type="term" value="F:phosphoprotein phosphatase activity"/>
    <property type="evidence" value="ECO:0007669"/>
    <property type="project" value="TreeGrafter"/>
</dbReference>
<name>M7SHG8_EUTLA</name>
<gene>
    <name evidence="2" type="ORF">UCREL1_9465</name>
</gene>
<dbReference type="PANTHER" id="PTHR32440">
    <property type="entry name" value="PHOSPHATASE DCR2-RELATED-RELATED"/>
    <property type="match status" value="1"/>
</dbReference>
<feature type="domain" description="Calcineurin-like phosphoesterase" evidence="1">
    <location>
        <begin position="129"/>
        <end position="278"/>
    </location>
</feature>
<sequence>MLARSAWLEVARTEEQELTAGDLVITDIRISGQNPNPDRGSPWESRPGGIWILRSHCTGESHKAVTAVDALFGVDAVDPRPQWVLAEQPLLLETQPEVPVPRLTVRYGRAQPVLGGDRTPLRIREDGKFKIVQLSDTHMVTGVGVCNDAMDADGQPLPESEADPLTVNFMGGILDVEKPDLVILTGDQLHHDILDSKTALFKVVAPLIERSISFAAVFGNHDDEGSYALSRAEQMSLLQSLPFNLSEAGPKEVDGIGNYYLQVFDRAPYELALATLFLLDSHGQLSNKFPWLGRSKIGPNLVNSAPGYVTEAVADSEPTASMRVKYAKDRVDELRLVDAGAVVVPP</sequence>
<evidence type="ECO:0000313" key="3">
    <source>
        <dbReference type="Proteomes" id="UP000012174"/>
    </source>
</evidence>
<dbReference type="STRING" id="1287681.M7SHG8"/>
<dbReference type="eggNOG" id="KOG1432">
    <property type="taxonomic scope" value="Eukaryota"/>
</dbReference>
<organism evidence="2 3">
    <name type="scientific">Eutypa lata (strain UCR-EL1)</name>
    <name type="common">Grapevine dieback disease fungus</name>
    <name type="synonym">Eutypa armeniacae</name>
    <dbReference type="NCBI Taxonomy" id="1287681"/>
    <lineage>
        <taxon>Eukaryota</taxon>
        <taxon>Fungi</taxon>
        <taxon>Dikarya</taxon>
        <taxon>Ascomycota</taxon>
        <taxon>Pezizomycotina</taxon>
        <taxon>Sordariomycetes</taxon>
        <taxon>Xylariomycetidae</taxon>
        <taxon>Xylariales</taxon>
        <taxon>Diatrypaceae</taxon>
        <taxon>Eutypa</taxon>
    </lineage>
</organism>
<accession>M7SHG8</accession>
<dbReference type="Proteomes" id="UP000012174">
    <property type="component" value="Unassembled WGS sequence"/>
</dbReference>
<dbReference type="SUPFAM" id="SSF56300">
    <property type="entry name" value="Metallo-dependent phosphatases"/>
    <property type="match status" value="1"/>
</dbReference>
<protein>
    <submittedName>
        <fullName evidence="2">Putative phosphatase dcr2 protein</fullName>
    </submittedName>
</protein>
<dbReference type="KEGG" id="ela:UCREL1_9465"/>
<dbReference type="Gene3D" id="3.60.21.10">
    <property type="match status" value="1"/>
</dbReference>
<dbReference type="GO" id="GO:0005737">
    <property type="term" value="C:cytoplasm"/>
    <property type="evidence" value="ECO:0007669"/>
    <property type="project" value="TreeGrafter"/>
</dbReference>
<dbReference type="InterPro" id="IPR029052">
    <property type="entry name" value="Metallo-depent_PP-like"/>
</dbReference>
<dbReference type="OMA" id="IWILRSH"/>
<keyword evidence="3" id="KW-1185">Reference proteome</keyword>
<dbReference type="PANTHER" id="PTHR32440:SF0">
    <property type="entry name" value="PHOSPHATASE DCR2-RELATED"/>
    <property type="match status" value="1"/>
</dbReference>
<proteinExistence type="predicted"/>
<evidence type="ECO:0000259" key="1">
    <source>
        <dbReference type="Pfam" id="PF00149"/>
    </source>
</evidence>
<evidence type="ECO:0000313" key="2">
    <source>
        <dbReference type="EMBL" id="EMR63582.1"/>
    </source>
</evidence>
<dbReference type="OrthoDB" id="783096at2759"/>
<dbReference type="Pfam" id="PF00149">
    <property type="entry name" value="Metallophos"/>
    <property type="match status" value="1"/>
</dbReference>
<reference evidence="3" key="1">
    <citation type="journal article" date="2013" name="Genome Announc.">
        <title>Draft genome sequence of the grapevine dieback fungus Eutypa lata UCR-EL1.</title>
        <authorList>
            <person name="Blanco-Ulate B."/>
            <person name="Rolshausen P.E."/>
            <person name="Cantu D."/>
        </authorList>
    </citation>
    <scope>NUCLEOTIDE SEQUENCE [LARGE SCALE GENOMIC DNA]</scope>
    <source>
        <strain evidence="3">UCR-EL1</strain>
    </source>
</reference>
<dbReference type="EMBL" id="KB707201">
    <property type="protein sequence ID" value="EMR63582.1"/>
    <property type="molecule type" value="Genomic_DNA"/>
</dbReference>